<dbReference type="CDD" id="cd11070">
    <property type="entry name" value="CYP56-like"/>
    <property type="match status" value="1"/>
</dbReference>
<feature type="binding site" description="axial binding residue" evidence="5">
    <location>
        <position position="451"/>
    </location>
    <ligand>
        <name>heme</name>
        <dbReference type="ChEBI" id="CHEBI:30413"/>
    </ligand>
    <ligandPart>
        <name>Fe</name>
        <dbReference type="ChEBI" id="CHEBI:18248"/>
    </ligandPart>
</feature>
<dbReference type="OrthoDB" id="1470350at2759"/>
<dbReference type="AlphaFoldDB" id="A0A8H4W8M3"/>
<dbReference type="PRINTS" id="PR00385">
    <property type="entry name" value="P450"/>
</dbReference>
<keyword evidence="3 5" id="KW-0479">Metal-binding</keyword>
<dbReference type="Pfam" id="PF00067">
    <property type="entry name" value="p450"/>
    <property type="match status" value="1"/>
</dbReference>
<dbReference type="InterPro" id="IPR050121">
    <property type="entry name" value="Cytochrome_P450_monoxygenase"/>
</dbReference>
<dbReference type="InterPro" id="IPR036396">
    <property type="entry name" value="Cyt_P450_sf"/>
</dbReference>
<evidence type="ECO:0000313" key="7">
    <source>
        <dbReference type="Proteomes" id="UP000566819"/>
    </source>
</evidence>
<dbReference type="PRINTS" id="PR00465">
    <property type="entry name" value="EP450IV"/>
</dbReference>
<keyword evidence="5" id="KW-0349">Heme</keyword>
<accession>A0A8H4W8M3</accession>
<evidence type="ECO:0000256" key="5">
    <source>
        <dbReference type="PIRSR" id="PIRSR602403-1"/>
    </source>
</evidence>
<reference evidence="6 7" key="1">
    <citation type="submission" date="2020-03" db="EMBL/GenBank/DDBJ databases">
        <title>Draft Genome Sequence of Cudoniella acicularis.</title>
        <authorList>
            <person name="Buettner E."/>
            <person name="Kellner H."/>
        </authorList>
    </citation>
    <scope>NUCLEOTIDE SEQUENCE [LARGE SCALE GENOMIC DNA]</scope>
    <source>
        <strain evidence="6 7">DSM 108380</strain>
    </source>
</reference>
<proteinExistence type="inferred from homology"/>
<keyword evidence="4 5" id="KW-0408">Iron</keyword>
<dbReference type="GO" id="GO:0020037">
    <property type="term" value="F:heme binding"/>
    <property type="evidence" value="ECO:0007669"/>
    <property type="project" value="InterPro"/>
</dbReference>
<dbReference type="InterPro" id="IPR002403">
    <property type="entry name" value="Cyt_P450_E_grp-IV"/>
</dbReference>
<dbReference type="PANTHER" id="PTHR24305:SF223">
    <property type="entry name" value="CYTOCHROME P450-DIT2"/>
    <property type="match status" value="1"/>
</dbReference>
<name>A0A8H4W8M3_9HELO</name>
<dbReference type="Proteomes" id="UP000566819">
    <property type="component" value="Unassembled WGS sequence"/>
</dbReference>
<protein>
    <recommendedName>
        <fullName evidence="8">Cytochrome P450</fullName>
    </recommendedName>
</protein>
<keyword evidence="7" id="KW-1185">Reference proteome</keyword>
<dbReference type="Gene3D" id="1.10.630.10">
    <property type="entry name" value="Cytochrome P450"/>
    <property type="match status" value="1"/>
</dbReference>
<sequence length="504" mass="58619">MTIILTILLGFFFFGVLLWYYFHIPGDLPRHLPLIPVYVSLISLWNDMGQDEIYERWLRKPLEKHGAVLIWFAGRWSILVARPRYLTEIFRNEDLYAKAGSQVKIPWSVIASLVGDNIINTHGENWKLYTQIMKPGMQKRDFDTNPMVRKSERLVDILLEKQRVAKCNDLGHEGGVAVNSDVQKWAIDVMGESFLDYDFQCLEKSHVRVEELQTIIKKTLFQPLYFNFPVLDKYPNIFTSRRRAFVIMKEFEDKLYNIVLTNPRKERQATEKIKNKQVAQLLEEALDVGKINDTQFRANLKITFLTAHENVQQLMNSTFWELGKNLEVQNRLRTEILGVETDTPTTEVVNRMPYLTATIFELLRLYPPVSQLINRVTLQPAVLGGDIHIPARTWVGWNAYGVQIDKNIWGPTAQEFIPERWGTTVDEMQAKFRKETVRGTYIPFNAHTRKCLGQGFALLEMKIMLFVLLRKVKWTIHQDYTLKLTPGGILAPIGCKVVFRRVED</sequence>
<gene>
    <name evidence="6" type="ORF">G7Y89_g2450</name>
</gene>
<evidence type="ECO:0000256" key="2">
    <source>
        <dbReference type="ARBA" id="ARBA00010617"/>
    </source>
</evidence>
<comment type="cofactor">
    <cofactor evidence="1 5">
        <name>heme</name>
        <dbReference type="ChEBI" id="CHEBI:30413"/>
    </cofactor>
</comment>
<dbReference type="GO" id="GO:0016705">
    <property type="term" value="F:oxidoreductase activity, acting on paired donors, with incorporation or reduction of molecular oxygen"/>
    <property type="evidence" value="ECO:0007669"/>
    <property type="project" value="InterPro"/>
</dbReference>
<dbReference type="InterPro" id="IPR001128">
    <property type="entry name" value="Cyt_P450"/>
</dbReference>
<evidence type="ECO:0008006" key="8">
    <source>
        <dbReference type="Google" id="ProtNLM"/>
    </source>
</evidence>
<dbReference type="SUPFAM" id="SSF48264">
    <property type="entry name" value="Cytochrome P450"/>
    <property type="match status" value="1"/>
</dbReference>
<organism evidence="6 7">
    <name type="scientific">Cudoniella acicularis</name>
    <dbReference type="NCBI Taxonomy" id="354080"/>
    <lineage>
        <taxon>Eukaryota</taxon>
        <taxon>Fungi</taxon>
        <taxon>Dikarya</taxon>
        <taxon>Ascomycota</taxon>
        <taxon>Pezizomycotina</taxon>
        <taxon>Leotiomycetes</taxon>
        <taxon>Helotiales</taxon>
        <taxon>Tricladiaceae</taxon>
        <taxon>Cudoniella</taxon>
    </lineage>
</organism>
<evidence type="ECO:0000256" key="3">
    <source>
        <dbReference type="ARBA" id="ARBA00022723"/>
    </source>
</evidence>
<evidence type="ECO:0000256" key="1">
    <source>
        <dbReference type="ARBA" id="ARBA00001971"/>
    </source>
</evidence>
<comment type="caution">
    <text evidence="6">The sequence shown here is derived from an EMBL/GenBank/DDBJ whole genome shotgun (WGS) entry which is preliminary data.</text>
</comment>
<evidence type="ECO:0000256" key="4">
    <source>
        <dbReference type="ARBA" id="ARBA00023004"/>
    </source>
</evidence>
<comment type="similarity">
    <text evidence="2">Belongs to the cytochrome P450 family.</text>
</comment>
<dbReference type="EMBL" id="JAAMPI010000107">
    <property type="protein sequence ID" value="KAF4635655.1"/>
    <property type="molecule type" value="Genomic_DNA"/>
</dbReference>
<evidence type="ECO:0000313" key="6">
    <source>
        <dbReference type="EMBL" id="KAF4635655.1"/>
    </source>
</evidence>
<dbReference type="GO" id="GO:0005506">
    <property type="term" value="F:iron ion binding"/>
    <property type="evidence" value="ECO:0007669"/>
    <property type="project" value="InterPro"/>
</dbReference>
<dbReference type="PANTHER" id="PTHR24305">
    <property type="entry name" value="CYTOCHROME P450"/>
    <property type="match status" value="1"/>
</dbReference>
<dbReference type="GO" id="GO:0004497">
    <property type="term" value="F:monooxygenase activity"/>
    <property type="evidence" value="ECO:0007669"/>
    <property type="project" value="InterPro"/>
</dbReference>